<dbReference type="KEGG" id="als:DJ013_06630"/>
<dbReference type="InterPro" id="IPR050256">
    <property type="entry name" value="Glycosyltransferase_2"/>
</dbReference>
<dbReference type="Proteomes" id="UP000249873">
    <property type="component" value="Chromosome"/>
</dbReference>
<dbReference type="CDD" id="cd04179">
    <property type="entry name" value="DPM_DPG-synthase_like"/>
    <property type="match status" value="1"/>
</dbReference>
<dbReference type="AlphaFoldDB" id="A0A2Z4G9F8"/>
<dbReference type="PANTHER" id="PTHR48090">
    <property type="entry name" value="UNDECAPRENYL-PHOSPHATE 4-DEOXY-4-FORMAMIDO-L-ARABINOSE TRANSFERASE-RELATED"/>
    <property type="match status" value="1"/>
</dbReference>
<dbReference type="InterPro" id="IPR001173">
    <property type="entry name" value="Glyco_trans_2-like"/>
</dbReference>
<dbReference type="RefSeq" id="WP_111370961.1">
    <property type="nucleotide sequence ID" value="NZ_CP029480.1"/>
</dbReference>
<reference evidence="2 3" key="1">
    <citation type="submission" date="2018-05" db="EMBL/GenBank/DDBJ databases">
        <title>Complete genome sequence of Arcticibacterium luteifluviistationis SM1504T, a cytophagaceae bacterium isolated from Arctic surface seawater.</title>
        <authorList>
            <person name="Li Y."/>
            <person name="Qin Q.-L."/>
        </authorList>
    </citation>
    <scope>NUCLEOTIDE SEQUENCE [LARGE SCALE GENOMIC DNA]</scope>
    <source>
        <strain evidence="2 3">SM1504</strain>
    </source>
</reference>
<keyword evidence="3" id="KW-1185">Reference proteome</keyword>
<dbReference type="EMBL" id="CP029480">
    <property type="protein sequence ID" value="AWV97859.1"/>
    <property type="molecule type" value="Genomic_DNA"/>
</dbReference>
<proteinExistence type="predicted"/>
<dbReference type="Gene3D" id="3.90.550.10">
    <property type="entry name" value="Spore Coat Polysaccharide Biosynthesis Protein SpsA, Chain A"/>
    <property type="match status" value="1"/>
</dbReference>
<sequence length="236" mass="27172">MGLNIQPELSIIILCYRSESSILNFARTTRDLAKSLTDSYEIVLVGNYFEDSGDKTRFFISELEKEDSHFRGICKPKEGMMGWDMREGLKFAEGKYLCVIDGDGQFPIESISSCFNEIKNGEYGLVKTYRVKRGDGIYRRIISKVYNSLFSVLFPNVRAQDINSKPKIMTKECYESLNLTSDDWFIDAEIMINIGKLGIPTFEFPVEFEKLDGRESFVKPQAIVEFIRNLIKHRFG</sequence>
<protein>
    <recommendedName>
        <fullName evidence="1">Glycosyltransferase 2-like domain-containing protein</fullName>
    </recommendedName>
</protein>
<dbReference type="SUPFAM" id="SSF53448">
    <property type="entry name" value="Nucleotide-diphospho-sugar transferases"/>
    <property type="match status" value="1"/>
</dbReference>
<name>A0A2Z4G9F8_9BACT</name>
<evidence type="ECO:0000259" key="1">
    <source>
        <dbReference type="Pfam" id="PF00535"/>
    </source>
</evidence>
<dbReference type="InterPro" id="IPR029044">
    <property type="entry name" value="Nucleotide-diphossugar_trans"/>
</dbReference>
<evidence type="ECO:0000313" key="3">
    <source>
        <dbReference type="Proteomes" id="UP000249873"/>
    </source>
</evidence>
<dbReference type="OrthoDB" id="9807778at2"/>
<dbReference type="PANTHER" id="PTHR48090:SF7">
    <property type="entry name" value="RFBJ PROTEIN"/>
    <property type="match status" value="1"/>
</dbReference>
<accession>A0A2Z4G9F8</accession>
<organism evidence="2 3">
    <name type="scientific">Arcticibacterium luteifluviistationis</name>
    <dbReference type="NCBI Taxonomy" id="1784714"/>
    <lineage>
        <taxon>Bacteria</taxon>
        <taxon>Pseudomonadati</taxon>
        <taxon>Bacteroidota</taxon>
        <taxon>Cytophagia</taxon>
        <taxon>Cytophagales</taxon>
        <taxon>Leadbetterellaceae</taxon>
        <taxon>Arcticibacterium</taxon>
    </lineage>
</organism>
<gene>
    <name evidence="2" type="ORF">DJ013_06630</name>
</gene>
<evidence type="ECO:0000313" key="2">
    <source>
        <dbReference type="EMBL" id="AWV97859.1"/>
    </source>
</evidence>
<dbReference type="Pfam" id="PF00535">
    <property type="entry name" value="Glycos_transf_2"/>
    <property type="match status" value="1"/>
</dbReference>
<feature type="domain" description="Glycosyltransferase 2-like" evidence="1">
    <location>
        <begin position="10"/>
        <end position="145"/>
    </location>
</feature>